<sequence>MFIGFSVFKNFVNRVRLGSDVKEFKGCDAESETLPEWNLNKGEYSIFKNWNSVQTRFNPSPYLNKKEVNFYPILDSKPYFLAQKQQFPCLYYNLFLKAYCKMELSLPAGYRDTEQPRLTRSPIPAPSEAHSVILATAGYDLTIRFWDALSGSCIRTIVYPNQNPKPQINKLCISPDRRYLVAGDYRNIRLFEINSLNSHPLCTLEGHTNNITSIAFHPEGKWLASGSEDGTVKIWDTRAPSVQRNFKHGSPVNDFVIHPDSLQLLSCSRDGSIKLWNVGSTSCVHELVPDDDISMQSITISSDGSTVVAGSTKGSCYVWSMGKGSSGDFTAVTKFTAHNNYLTKCLLSPDSKVLATCSADSTVKIWNANNQFKHEKTLTGSSRWVWDCSFSADSSYLVTASSDNICRLWELERTKVIRQYKGHMKPIICVALSD</sequence>
<protein>
    <submittedName>
        <fullName evidence="1">TOR complex subunit lst8</fullName>
    </submittedName>
</protein>
<gene>
    <name evidence="1" type="primary">LST8_5</name>
    <name evidence="1" type="ORF">DSO57_1008750</name>
</gene>
<accession>A0ACC2THS9</accession>
<evidence type="ECO:0000313" key="1">
    <source>
        <dbReference type="EMBL" id="KAJ9074224.1"/>
    </source>
</evidence>
<comment type="caution">
    <text evidence="1">The sequence shown here is derived from an EMBL/GenBank/DDBJ whole genome shotgun (WGS) entry which is preliminary data.</text>
</comment>
<proteinExistence type="predicted"/>
<evidence type="ECO:0000313" key="2">
    <source>
        <dbReference type="Proteomes" id="UP001165960"/>
    </source>
</evidence>
<name>A0ACC2THS9_9FUNG</name>
<dbReference type="EMBL" id="QTSX02002867">
    <property type="protein sequence ID" value="KAJ9074224.1"/>
    <property type="molecule type" value="Genomic_DNA"/>
</dbReference>
<keyword evidence="2" id="KW-1185">Reference proteome</keyword>
<dbReference type="Proteomes" id="UP001165960">
    <property type="component" value="Unassembled WGS sequence"/>
</dbReference>
<reference evidence="1" key="1">
    <citation type="submission" date="2022-04" db="EMBL/GenBank/DDBJ databases">
        <title>Genome of the entomopathogenic fungus Entomophthora muscae.</title>
        <authorList>
            <person name="Elya C."/>
            <person name="Lovett B.R."/>
            <person name="Lee E."/>
            <person name="Macias A.M."/>
            <person name="Hajek A.E."/>
            <person name="De Bivort B.L."/>
            <person name="Kasson M.T."/>
            <person name="De Fine Licht H.H."/>
            <person name="Stajich J.E."/>
        </authorList>
    </citation>
    <scope>NUCLEOTIDE SEQUENCE</scope>
    <source>
        <strain evidence="1">Berkeley</strain>
    </source>
</reference>
<organism evidence="1 2">
    <name type="scientific">Entomophthora muscae</name>
    <dbReference type="NCBI Taxonomy" id="34485"/>
    <lineage>
        <taxon>Eukaryota</taxon>
        <taxon>Fungi</taxon>
        <taxon>Fungi incertae sedis</taxon>
        <taxon>Zoopagomycota</taxon>
        <taxon>Entomophthoromycotina</taxon>
        <taxon>Entomophthoromycetes</taxon>
        <taxon>Entomophthorales</taxon>
        <taxon>Entomophthoraceae</taxon>
        <taxon>Entomophthora</taxon>
    </lineage>
</organism>